<keyword evidence="3" id="KW-1185">Reference proteome</keyword>
<dbReference type="Proteomes" id="UP000245884">
    <property type="component" value="Unassembled WGS sequence"/>
</dbReference>
<evidence type="ECO:0000256" key="1">
    <source>
        <dbReference type="SAM" id="MobiDB-lite"/>
    </source>
</evidence>
<feature type="compositionally biased region" description="Basic and acidic residues" evidence="1">
    <location>
        <begin position="244"/>
        <end position="262"/>
    </location>
</feature>
<evidence type="ECO:0000313" key="3">
    <source>
        <dbReference type="Proteomes" id="UP000245884"/>
    </source>
</evidence>
<proteinExistence type="predicted"/>
<feature type="compositionally biased region" description="Acidic residues" evidence="1">
    <location>
        <begin position="158"/>
        <end position="176"/>
    </location>
</feature>
<evidence type="ECO:0000313" key="2">
    <source>
        <dbReference type="EMBL" id="PWN26128.1"/>
    </source>
</evidence>
<feature type="compositionally biased region" description="Basic and acidic residues" evidence="1">
    <location>
        <begin position="114"/>
        <end position="130"/>
    </location>
</feature>
<dbReference type="STRING" id="1569628.A0A316UMT9"/>
<sequence>MGGDVIHAEIARVDAPPGAPVPPFSERPSSHAPPLGLVSPGSAVALAGPHVEHRCMKPMPQAEEPEERYTMSVARRLRTDTKPFPSLLQAQAASSSTRAALLSPLAKSSTDSSSEYRHEPADPRASRRMSEGGGSRPGSAMSIVASSGKSAASSAGSEVDELEEREDEEDESERDELDQREHEQAEGQREGSASAAKKPEGGKESAGGEIEGREEEALSSQVDAVQIDQDEDEEEAGAETTKGTQDEPHLEAAEAAGPERRSCFSTPFQPWALGSVAVPNPSAAHQKRDDAADLRRIRQAMIESRTIEALDAATGDNDDAHFAPSPTTSVLAQLDARRDSAAGRMFLAEGACHLAIRGRNQAMPDASSPHQGFIEEMAGEDDVTGEPATQLQPPAPMADTAPTHAIQTASTKPNQPSIAQPETHSSSSDTDDTDDDELDAIKLGPDGELIYVPQRHLDAAAPEVAAALRATVKRNKEALEKKRRPAPLVLYLRTPFCVFLSALPS</sequence>
<organism evidence="2 3">
    <name type="scientific">Jaminaea rosea</name>
    <dbReference type="NCBI Taxonomy" id="1569628"/>
    <lineage>
        <taxon>Eukaryota</taxon>
        <taxon>Fungi</taxon>
        <taxon>Dikarya</taxon>
        <taxon>Basidiomycota</taxon>
        <taxon>Ustilaginomycotina</taxon>
        <taxon>Exobasidiomycetes</taxon>
        <taxon>Microstromatales</taxon>
        <taxon>Microstromatales incertae sedis</taxon>
        <taxon>Jaminaea</taxon>
    </lineage>
</organism>
<feature type="region of interest" description="Disordered" evidence="1">
    <location>
        <begin position="1"/>
        <end position="41"/>
    </location>
</feature>
<feature type="compositionally biased region" description="Acidic residues" evidence="1">
    <location>
        <begin position="228"/>
        <end position="237"/>
    </location>
</feature>
<feature type="compositionally biased region" description="Basic and acidic residues" evidence="1">
    <location>
        <begin position="177"/>
        <end position="189"/>
    </location>
</feature>
<feature type="compositionally biased region" description="Polar residues" evidence="1">
    <location>
        <begin position="405"/>
        <end position="424"/>
    </location>
</feature>
<dbReference type="GeneID" id="37026600"/>
<reference evidence="2 3" key="1">
    <citation type="journal article" date="2018" name="Mol. Biol. Evol.">
        <title>Broad Genomic Sampling Reveals a Smut Pathogenic Ancestry of the Fungal Clade Ustilaginomycotina.</title>
        <authorList>
            <person name="Kijpornyongpan T."/>
            <person name="Mondo S.J."/>
            <person name="Barry K."/>
            <person name="Sandor L."/>
            <person name="Lee J."/>
            <person name="Lipzen A."/>
            <person name="Pangilinan J."/>
            <person name="LaButti K."/>
            <person name="Hainaut M."/>
            <person name="Henrissat B."/>
            <person name="Grigoriev I.V."/>
            <person name="Spatafora J.W."/>
            <person name="Aime M.C."/>
        </authorList>
    </citation>
    <scope>NUCLEOTIDE SEQUENCE [LARGE SCALE GENOMIC DNA]</scope>
    <source>
        <strain evidence="2 3">MCA 5214</strain>
    </source>
</reference>
<dbReference type="AlphaFoldDB" id="A0A316UMT9"/>
<dbReference type="EMBL" id="KZ819672">
    <property type="protein sequence ID" value="PWN26128.1"/>
    <property type="molecule type" value="Genomic_DNA"/>
</dbReference>
<feature type="compositionally biased region" description="Basic and acidic residues" evidence="1">
    <location>
        <begin position="1"/>
        <end position="12"/>
    </location>
</feature>
<dbReference type="RefSeq" id="XP_025360740.1">
    <property type="nucleotide sequence ID" value="XM_025504777.1"/>
</dbReference>
<feature type="compositionally biased region" description="Low complexity" evidence="1">
    <location>
        <begin position="218"/>
        <end position="227"/>
    </location>
</feature>
<feature type="compositionally biased region" description="Low complexity" evidence="1">
    <location>
        <begin position="85"/>
        <end position="106"/>
    </location>
</feature>
<name>A0A316UMT9_9BASI</name>
<feature type="compositionally biased region" description="Acidic residues" evidence="1">
    <location>
        <begin position="429"/>
        <end position="438"/>
    </location>
</feature>
<feature type="region of interest" description="Disordered" evidence="1">
    <location>
        <begin position="58"/>
        <end position="267"/>
    </location>
</feature>
<protein>
    <submittedName>
        <fullName evidence="2">Uncharacterized protein</fullName>
    </submittedName>
</protein>
<feature type="region of interest" description="Disordered" evidence="1">
    <location>
        <begin position="380"/>
        <end position="441"/>
    </location>
</feature>
<gene>
    <name evidence="2" type="ORF">BDZ90DRAFT_227798</name>
</gene>
<accession>A0A316UMT9</accession>
<feature type="compositionally biased region" description="Low complexity" evidence="1">
    <location>
        <begin position="145"/>
        <end position="157"/>
    </location>
</feature>